<sequence length="61" mass="7387">MIVVICIIIRCGRLLNWLRLMCVWNFGSITTTILHNNTQRQKLSRSQRIRSNKWRKCIMRL</sequence>
<accession>A0A2P4PPY6</accession>
<comment type="caution">
    <text evidence="1">The sequence shown here is derived from an EMBL/GenBank/DDBJ whole genome shotgun (WGS) entry which is preliminary data.</text>
</comment>
<keyword evidence="2" id="KW-1185">Reference proteome</keyword>
<proteinExistence type="predicted"/>
<dbReference type="AlphaFoldDB" id="A0A2P4PPY6"/>
<reference evidence="1 2" key="1">
    <citation type="journal article" date="2013" name="Proc. Natl. Acad. Sci. U.S.A.">
        <title>Genome of an arbuscular mycorrhizal fungus provides insight into the oldest plant symbiosis.</title>
        <authorList>
            <person name="Tisserant E."/>
            <person name="Malbreil M."/>
            <person name="Kuo A."/>
            <person name="Kohler A."/>
            <person name="Symeonidi A."/>
            <person name="Balestrini R."/>
            <person name="Charron P."/>
            <person name="Duensing N."/>
            <person name="Frei Dit Frey N."/>
            <person name="Gianinazzi-Pearson V."/>
            <person name="Gilbert L.B."/>
            <person name="Handa Y."/>
            <person name="Herr J.R."/>
            <person name="Hijri M."/>
            <person name="Koul R."/>
            <person name="Kawaguchi M."/>
            <person name="Krajinski F."/>
            <person name="Lammers P.J."/>
            <person name="Masclaux F.G."/>
            <person name="Murat C."/>
            <person name="Morin E."/>
            <person name="Ndikumana S."/>
            <person name="Pagni M."/>
            <person name="Petitpierre D."/>
            <person name="Requena N."/>
            <person name="Rosikiewicz P."/>
            <person name="Riley R."/>
            <person name="Saito K."/>
            <person name="San Clemente H."/>
            <person name="Shapiro H."/>
            <person name="van Tuinen D."/>
            <person name="Becard G."/>
            <person name="Bonfante P."/>
            <person name="Paszkowski U."/>
            <person name="Shachar-Hill Y.Y."/>
            <person name="Tuskan G.A."/>
            <person name="Young P.W."/>
            <person name="Sanders I.R."/>
            <person name="Henrissat B."/>
            <person name="Rensing S.A."/>
            <person name="Grigoriev I.V."/>
            <person name="Corradi N."/>
            <person name="Roux C."/>
            <person name="Martin F."/>
        </authorList>
    </citation>
    <scope>NUCLEOTIDE SEQUENCE [LARGE SCALE GENOMIC DNA]</scope>
    <source>
        <strain evidence="1 2">DAOM 197198</strain>
    </source>
</reference>
<dbReference type="Proteomes" id="UP000018888">
    <property type="component" value="Unassembled WGS sequence"/>
</dbReference>
<evidence type="ECO:0000313" key="1">
    <source>
        <dbReference type="EMBL" id="POG67469.1"/>
    </source>
</evidence>
<organism evidence="1 2">
    <name type="scientific">Rhizophagus irregularis (strain DAOM 181602 / DAOM 197198 / MUCL 43194)</name>
    <name type="common">Arbuscular mycorrhizal fungus</name>
    <name type="synonym">Glomus intraradices</name>
    <dbReference type="NCBI Taxonomy" id="747089"/>
    <lineage>
        <taxon>Eukaryota</taxon>
        <taxon>Fungi</taxon>
        <taxon>Fungi incertae sedis</taxon>
        <taxon>Mucoromycota</taxon>
        <taxon>Glomeromycotina</taxon>
        <taxon>Glomeromycetes</taxon>
        <taxon>Glomerales</taxon>
        <taxon>Glomeraceae</taxon>
        <taxon>Rhizophagus</taxon>
    </lineage>
</organism>
<name>A0A2P4PPY6_RHIID</name>
<protein>
    <submittedName>
        <fullName evidence="1">Uncharacterized protein</fullName>
    </submittedName>
</protein>
<dbReference type="EMBL" id="AUPC02000170">
    <property type="protein sequence ID" value="POG67469.1"/>
    <property type="molecule type" value="Genomic_DNA"/>
</dbReference>
<reference evidence="1 2" key="2">
    <citation type="journal article" date="2018" name="New Phytol.">
        <title>High intraspecific genome diversity in the model arbuscular mycorrhizal symbiont Rhizophagus irregularis.</title>
        <authorList>
            <person name="Chen E.C.H."/>
            <person name="Morin E."/>
            <person name="Beaudet D."/>
            <person name="Noel J."/>
            <person name="Yildirir G."/>
            <person name="Ndikumana S."/>
            <person name="Charron P."/>
            <person name="St-Onge C."/>
            <person name="Giorgi J."/>
            <person name="Kruger M."/>
            <person name="Marton T."/>
            <person name="Ropars J."/>
            <person name="Grigoriev I.V."/>
            <person name="Hainaut M."/>
            <person name="Henrissat B."/>
            <person name="Roux C."/>
            <person name="Martin F."/>
            <person name="Corradi N."/>
        </authorList>
    </citation>
    <scope>NUCLEOTIDE SEQUENCE [LARGE SCALE GENOMIC DNA]</scope>
    <source>
        <strain evidence="1 2">DAOM 197198</strain>
    </source>
</reference>
<gene>
    <name evidence="1" type="ORF">GLOIN_2v1646400</name>
</gene>
<evidence type="ECO:0000313" key="2">
    <source>
        <dbReference type="Proteomes" id="UP000018888"/>
    </source>
</evidence>